<reference evidence="3" key="1">
    <citation type="submission" date="2019-02" db="EMBL/GenBank/DDBJ databases">
        <authorList>
            <person name="Gruber-Vodicka R. H."/>
            <person name="Seah K. B. B."/>
        </authorList>
    </citation>
    <scope>NUCLEOTIDE SEQUENCE</scope>
    <source>
        <strain evidence="3">BECK_BZ198</strain>
        <strain evidence="2">BECK_BZ199</strain>
    </source>
</reference>
<accession>A0A451BG43</accession>
<evidence type="ECO:0000313" key="2">
    <source>
        <dbReference type="EMBL" id="VFK35050.1"/>
    </source>
</evidence>
<feature type="transmembrane region" description="Helical" evidence="1">
    <location>
        <begin position="182"/>
        <end position="202"/>
    </location>
</feature>
<gene>
    <name evidence="3" type="ORF">BECKMB1821H_GA0114242_11165</name>
    <name evidence="2" type="ORF">BECKMB1821I_GA0114274_10975</name>
</gene>
<feature type="transmembrane region" description="Helical" evidence="1">
    <location>
        <begin position="76"/>
        <end position="98"/>
    </location>
</feature>
<dbReference type="EMBL" id="CAADGH010000116">
    <property type="protein sequence ID" value="VFK77264.1"/>
    <property type="molecule type" value="Genomic_DNA"/>
</dbReference>
<name>A0A451BG43_9GAMM</name>
<protein>
    <submittedName>
        <fullName evidence="3">Uncharacterized protein</fullName>
    </submittedName>
</protein>
<keyword evidence="1" id="KW-0812">Transmembrane</keyword>
<evidence type="ECO:0000256" key="1">
    <source>
        <dbReference type="SAM" id="Phobius"/>
    </source>
</evidence>
<proteinExistence type="predicted"/>
<dbReference type="EMBL" id="CAADFQ010000097">
    <property type="protein sequence ID" value="VFK35050.1"/>
    <property type="molecule type" value="Genomic_DNA"/>
</dbReference>
<organism evidence="3">
    <name type="scientific">Candidatus Kentrum sp. MB</name>
    <dbReference type="NCBI Taxonomy" id="2138164"/>
    <lineage>
        <taxon>Bacteria</taxon>
        <taxon>Pseudomonadati</taxon>
        <taxon>Pseudomonadota</taxon>
        <taxon>Gammaproteobacteria</taxon>
        <taxon>Candidatus Kentrum</taxon>
    </lineage>
</organism>
<evidence type="ECO:0000313" key="3">
    <source>
        <dbReference type="EMBL" id="VFK77264.1"/>
    </source>
</evidence>
<keyword evidence="1" id="KW-0472">Membrane</keyword>
<dbReference type="AlphaFoldDB" id="A0A451BG43"/>
<feature type="transmembrane region" description="Helical" evidence="1">
    <location>
        <begin position="150"/>
        <end position="176"/>
    </location>
</feature>
<sequence>MNDRRCHMTINEWESRTEITQNLVTGANNALRVASNLLIVLLTVCAFVLIAVLPITDKDLLRGSVSFTLPLFQANISLKPFLWLSPWVIVGLHFYLLIHLRLALTKVRRFESTLKNIFGDGHQELQQYLHNTPLVQLILGSFRQDKLTHAFLRVISLFTLVFPPGITVLLMEIWFLSFHETWTLISQFLAQIVDFCLVVFLWPRIVQSKYDPAP</sequence>
<feature type="transmembrane region" description="Helical" evidence="1">
    <location>
        <begin position="37"/>
        <end position="56"/>
    </location>
</feature>
<keyword evidence="1" id="KW-1133">Transmembrane helix</keyword>